<dbReference type="EMBL" id="PFLC01000056">
    <property type="protein sequence ID" value="PIY61984.1"/>
    <property type="molecule type" value="Genomic_DNA"/>
</dbReference>
<keyword evidence="2 9" id="KW-0813">Transport</keyword>
<comment type="similarity">
    <text evidence="9">Belongs to the SecE/SEC61-gamma family.</text>
</comment>
<dbReference type="GO" id="GO:0006605">
    <property type="term" value="P:protein targeting"/>
    <property type="evidence" value="ECO:0007669"/>
    <property type="project" value="UniProtKB-UniRule"/>
</dbReference>
<evidence type="ECO:0000256" key="7">
    <source>
        <dbReference type="ARBA" id="ARBA00023010"/>
    </source>
</evidence>
<keyword evidence="6 9" id="KW-1133">Transmembrane helix</keyword>
<keyword evidence="4 9" id="KW-0812">Transmembrane</keyword>
<dbReference type="HAMAP" id="MF_00422">
    <property type="entry name" value="SecE"/>
    <property type="match status" value="1"/>
</dbReference>
<dbReference type="GO" id="GO:0065002">
    <property type="term" value="P:intracellular protein transmembrane transport"/>
    <property type="evidence" value="ECO:0007669"/>
    <property type="project" value="UniProtKB-UniRule"/>
</dbReference>
<dbReference type="GO" id="GO:0043952">
    <property type="term" value="P:protein transport by the Sec complex"/>
    <property type="evidence" value="ECO:0007669"/>
    <property type="project" value="UniProtKB-UniRule"/>
</dbReference>
<comment type="subcellular location">
    <subcellularLocation>
        <location evidence="9">Cell membrane</location>
        <topology evidence="9">Single-pass membrane protein</topology>
    </subcellularLocation>
    <subcellularLocation>
        <location evidence="1">Membrane</location>
    </subcellularLocation>
</comment>
<comment type="subunit">
    <text evidence="9">Component of the Sec protein translocase complex. Heterotrimer consisting of SecY, SecE and SecG subunits. The heterotrimers can form oligomers, although 1 heterotrimer is thought to be able to translocate proteins. Interacts with the ribosome. Interacts with SecDF, and other proteins may be involved. Interacts with SecA.</text>
</comment>
<keyword evidence="7 9" id="KW-0811">Translocation</keyword>
<comment type="caution">
    <text evidence="10">The sequence shown here is derived from an EMBL/GenBank/DDBJ whole genome shotgun (WGS) entry which is preliminary data.</text>
</comment>
<dbReference type="GO" id="GO:0009306">
    <property type="term" value="P:protein secretion"/>
    <property type="evidence" value="ECO:0007669"/>
    <property type="project" value="UniProtKB-UniRule"/>
</dbReference>
<dbReference type="Pfam" id="PF00584">
    <property type="entry name" value="SecE"/>
    <property type="match status" value="1"/>
</dbReference>
<dbReference type="GO" id="GO:0008320">
    <property type="term" value="F:protein transmembrane transporter activity"/>
    <property type="evidence" value="ECO:0007669"/>
    <property type="project" value="UniProtKB-UniRule"/>
</dbReference>
<evidence type="ECO:0000313" key="10">
    <source>
        <dbReference type="EMBL" id="PIY61984.1"/>
    </source>
</evidence>
<sequence length="67" mass="7581">MAKISLSNNPLVNYARNSREELRKVSWPTRKQVIRDTLVVIGISVAMGAFFALADKLFEIGFRQILS</sequence>
<dbReference type="PROSITE" id="PS01067">
    <property type="entry name" value="SECE_SEC61G"/>
    <property type="match status" value="1"/>
</dbReference>
<evidence type="ECO:0000256" key="8">
    <source>
        <dbReference type="ARBA" id="ARBA00023136"/>
    </source>
</evidence>
<name>A0A2M7Q8Z3_9BACT</name>
<dbReference type="PANTHER" id="PTHR33910">
    <property type="entry name" value="PROTEIN TRANSLOCASE SUBUNIT SECE"/>
    <property type="match status" value="1"/>
</dbReference>
<dbReference type="GO" id="GO:0005886">
    <property type="term" value="C:plasma membrane"/>
    <property type="evidence" value="ECO:0007669"/>
    <property type="project" value="UniProtKB-SubCell"/>
</dbReference>
<evidence type="ECO:0000256" key="6">
    <source>
        <dbReference type="ARBA" id="ARBA00022989"/>
    </source>
</evidence>
<comment type="function">
    <text evidence="9">Essential subunit of the Sec protein translocation channel SecYEG. Clamps together the 2 halves of SecY. May contact the channel plug during translocation.</text>
</comment>
<evidence type="ECO:0000256" key="2">
    <source>
        <dbReference type="ARBA" id="ARBA00022448"/>
    </source>
</evidence>
<dbReference type="InterPro" id="IPR001901">
    <property type="entry name" value="Translocase_SecE/Sec61-g"/>
</dbReference>
<evidence type="ECO:0000313" key="11">
    <source>
        <dbReference type="Proteomes" id="UP000230973"/>
    </source>
</evidence>
<reference evidence="11" key="1">
    <citation type="submission" date="2017-09" db="EMBL/GenBank/DDBJ databases">
        <title>Depth-based differentiation of microbial function through sediment-hosted aquifers and enrichment of novel symbionts in the deep terrestrial subsurface.</title>
        <authorList>
            <person name="Probst A.J."/>
            <person name="Ladd B."/>
            <person name="Jarett J.K."/>
            <person name="Geller-Mcgrath D.E."/>
            <person name="Sieber C.M.K."/>
            <person name="Emerson J.B."/>
            <person name="Anantharaman K."/>
            <person name="Thomas B.C."/>
            <person name="Malmstrom R."/>
            <person name="Stieglmeier M."/>
            <person name="Klingl A."/>
            <person name="Woyke T."/>
            <person name="Ryan C.M."/>
            <person name="Banfield J.F."/>
        </authorList>
    </citation>
    <scope>NUCLEOTIDE SEQUENCE [LARGE SCALE GENOMIC DNA]</scope>
</reference>
<proteinExistence type="inferred from homology"/>
<dbReference type="NCBIfam" id="TIGR00964">
    <property type="entry name" value="secE_bact"/>
    <property type="match status" value="1"/>
</dbReference>
<evidence type="ECO:0000256" key="3">
    <source>
        <dbReference type="ARBA" id="ARBA00022475"/>
    </source>
</evidence>
<dbReference type="Gene3D" id="1.20.5.1030">
    <property type="entry name" value="Preprotein translocase secy subunit"/>
    <property type="match status" value="1"/>
</dbReference>
<accession>A0A2M7Q8Z3</accession>
<keyword evidence="8 9" id="KW-0472">Membrane</keyword>
<keyword evidence="5 9" id="KW-0653">Protein transport</keyword>
<protein>
    <recommendedName>
        <fullName evidence="9">Protein translocase subunit SecE</fullName>
    </recommendedName>
</protein>
<dbReference type="PANTHER" id="PTHR33910:SF1">
    <property type="entry name" value="PROTEIN TRANSLOCASE SUBUNIT SECE"/>
    <property type="match status" value="1"/>
</dbReference>
<evidence type="ECO:0000256" key="1">
    <source>
        <dbReference type="ARBA" id="ARBA00004370"/>
    </source>
</evidence>
<evidence type="ECO:0000256" key="5">
    <source>
        <dbReference type="ARBA" id="ARBA00022927"/>
    </source>
</evidence>
<gene>
    <name evidence="9 10" type="primary">secE</name>
    <name evidence="10" type="ORF">COY93_04240</name>
</gene>
<keyword evidence="3 9" id="KW-1003">Cell membrane</keyword>
<dbReference type="InterPro" id="IPR038379">
    <property type="entry name" value="SecE_sf"/>
</dbReference>
<evidence type="ECO:0000256" key="9">
    <source>
        <dbReference type="HAMAP-Rule" id="MF_00422"/>
    </source>
</evidence>
<dbReference type="Proteomes" id="UP000230973">
    <property type="component" value="Unassembled WGS sequence"/>
</dbReference>
<feature type="transmembrane region" description="Helical" evidence="9">
    <location>
        <begin position="33"/>
        <end position="54"/>
    </location>
</feature>
<evidence type="ECO:0000256" key="4">
    <source>
        <dbReference type="ARBA" id="ARBA00022692"/>
    </source>
</evidence>
<dbReference type="AlphaFoldDB" id="A0A2M7Q8Z3"/>
<organism evidence="10 11">
    <name type="scientific">Candidatus Uhrbacteria bacterium CG_4_10_14_0_8_um_filter_58_22</name>
    <dbReference type="NCBI Taxonomy" id="1975029"/>
    <lineage>
        <taxon>Bacteria</taxon>
        <taxon>Candidatus Uhriibacteriota</taxon>
    </lineage>
</organism>
<dbReference type="InterPro" id="IPR005807">
    <property type="entry name" value="SecE_bac"/>
</dbReference>